<evidence type="ECO:0000313" key="4">
    <source>
        <dbReference type="Proteomes" id="UP000315750"/>
    </source>
</evidence>
<dbReference type="Proteomes" id="UP000315750">
    <property type="component" value="Chromosome"/>
</dbReference>
<dbReference type="AlphaFoldDB" id="A0A518AV35"/>
<evidence type="ECO:0000313" key="3">
    <source>
        <dbReference type="EMBL" id="QDU58584.1"/>
    </source>
</evidence>
<evidence type="ECO:0000256" key="2">
    <source>
        <dbReference type="SAM" id="SignalP"/>
    </source>
</evidence>
<feature type="chain" id="PRO_5022105491" description="Outer membrane efflux protein" evidence="2">
    <location>
        <begin position="24"/>
        <end position="113"/>
    </location>
</feature>
<evidence type="ECO:0000256" key="1">
    <source>
        <dbReference type="SAM" id="Coils"/>
    </source>
</evidence>
<feature type="signal peptide" evidence="2">
    <location>
        <begin position="1"/>
        <end position="23"/>
    </location>
</feature>
<accession>A0A518AV35</accession>
<feature type="coiled-coil region" evidence="1">
    <location>
        <begin position="41"/>
        <end position="101"/>
    </location>
</feature>
<gene>
    <name evidence="3" type="ORF">Pan181_48230</name>
</gene>
<proteinExistence type="predicted"/>
<organism evidence="3 4">
    <name type="scientific">Aeoliella mucimassa</name>
    <dbReference type="NCBI Taxonomy" id="2527972"/>
    <lineage>
        <taxon>Bacteria</taxon>
        <taxon>Pseudomonadati</taxon>
        <taxon>Planctomycetota</taxon>
        <taxon>Planctomycetia</taxon>
        <taxon>Pirellulales</taxon>
        <taxon>Lacipirellulaceae</taxon>
        <taxon>Aeoliella</taxon>
    </lineage>
</organism>
<protein>
    <recommendedName>
        <fullName evidence="5">Outer membrane efflux protein</fullName>
    </recommendedName>
</protein>
<keyword evidence="1" id="KW-0175">Coiled coil</keyword>
<evidence type="ECO:0008006" key="5">
    <source>
        <dbReference type="Google" id="ProtNLM"/>
    </source>
</evidence>
<dbReference type="RefSeq" id="WP_145250767.1">
    <property type="nucleotide sequence ID" value="NZ_CP036278.1"/>
</dbReference>
<keyword evidence="2" id="KW-0732">Signal</keyword>
<keyword evidence="4" id="KW-1185">Reference proteome</keyword>
<name>A0A518AV35_9BACT</name>
<dbReference type="EMBL" id="CP036278">
    <property type="protein sequence ID" value="QDU58584.1"/>
    <property type="molecule type" value="Genomic_DNA"/>
</dbReference>
<dbReference type="KEGG" id="amuc:Pan181_48230"/>
<sequence length="113" mass="12782" precursor="true">MFRLLVCAAVCSLGLLALPSAKAHPPACVYGTYYGNYHQQVARLDASIRLQKAEIASLERLLAEWEPLDRFRVGRSVGVDVERTRLALAEAEWTLKCLQQDKFDLVRSRSFGW</sequence>
<reference evidence="3 4" key="1">
    <citation type="submission" date="2019-02" db="EMBL/GenBank/DDBJ databases">
        <title>Deep-cultivation of Planctomycetes and their phenomic and genomic characterization uncovers novel biology.</title>
        <authorList>
            <person name="Wiegand S."/>
            <person name="Jogler M."/>
            <person name="Boedeker C."/>
            <person name="Pinto D."/>
            <person name="Vollmers J."/>
            <person name="Rivas-Marin E."/>
            <person name="Kohn T."/>
            <person name="Peeters S.H."/>
            <person name="Heuer A."/>
            <person name="Rast P."/>
            <person name="Oberbeckmann S."/>
            <person name="Bunk B."/>
            <person name="Jeske O."/>
            <person name="Meyerdierks A."/>
            <person name="Storesund J.E."/>
            <person name="Kallscheuer N."/>
            <person name="Luecker S."/>
            <person name="Lage O.M."/>
            <person name="Pohl T."/>
            <person name="Merkel B.J."/>
            <person name="Hornburger P."/>
            <person name="Mueller R.-W."/>
            <person name="Bruemmer F."/>
            <person name="Labrenz M."/>
            <person name="Spormann A.M."/>
            <person name="Op den Camp H."/>
            <person name="Overmann J."/>
            <person name="Amann R."/>
            <person name="Jetten M.S.M."/>
            <person name="Mascher T."/>
            <person name="Medema M.H."/>
            <person name="Devos D.P."/>
            <person name="Kaster A.-K."/>
            <person name="Ovreas L."/>
            <person name="Rohde M."/>
            <person name="Galperin M.Y."/>
            <person name="Jogler C."/>
        </authorList>
    </citation>
    <scope>NUCLEOTIDE SEQUENCE [LARGE SCALE GENOMIC DNA]</scope>
    <source>
        <strain evidence="3 4">Pan181</strain>
    </source>
</reference>